<reference evidence="2" key="1">
    <citation type="submission" date="2016-10" db="EMBL/GenBank/DDBJ databases">
        <title>Frankia sp. NRRL B-16386 Genome sequencing.</title>
        <authorList>
            <person name="Ghodhbane-Gtari F."/>
            <person name="Swanson E."/>
            <person name="Gueddou A."/>
            <person name="Hezbri K."/>
            <person name="Ktari K."/>
            <person name="Nouioui I."/>
            <person name="Morris K."/>
            <person name="Simpson S."/>
            <person name="Abebe-Akele F."/>
            <person name="Thomas K."/>
            <person name="Gtari M."/>
            <person name="Tisa L.S."/>
        </authorList>
    </citation>
    <scope>NUCLEOTIDE SEQUENCE [LARGE SCALE GENOMIC DNA]</scope>
    <source>
        <strain evidence="2">NRRL B-16386</strain>
    </source>
</reference>
<dbReference type="EMBL" id="MOMC01000015">
    <property type="protein sequence ID" value="ONH31680.1"/>
    <property type="molecule type" value="Genomic_DNA"/>
</dbReference>
<evidence type="ECO:0000313" key="2">
    <source>
        <dbReference type="Proteomes" id="UP000188929"/>
    </source>
</evidence>
<protein>
    <submittedName>
        <fullName evidence="1">Uncharacterized protein</fullName>
    </submittedName>
</protein>
<name>A0A1V2IF92_9ACTN</name>
<comment type="caution">
    <text evidence="1">The sequence shown here is derived from an EMBL/GenBank/DDBJ whole genome shotgun (WGS) entry which is preliminary data.</text>
</comment>
<dbReference type="AlphaFoldDB" id="A0A1V2IF92"/>
<gene>
    <name evidence="1" type="ORF">BL253_08410</name>
</gene>
<keyword evidence="2" id="KW-1185">Reference proteome</keyword>
<organism evidence="1 2">
    <name type="scientific">Pseudofrankia asymbiotica</name>
    <dbReference type="NCBI Taxonomy" id="1834516"/>
    <lineage>
        <taxon>Bacteria</taxon>
        <taxon>Bacillati</taxon>
        <taxon>Actinomycetota</taxon>
        <taxon>Actinomycetes</taxon>
        <taxon>Frankiales</taxon>
        <taxon>Frankiaceae</taxon>
        <taxon>Pseudofrankia</taxon>
    </lineage>
</organism>
<proteinExistence type="predicted"/>
<sequence>MRAFRRVPAGLAPVAPLVAPAVDLSVVTLPLGSRQLAVNGRPVEVPRWTRRPLGRPPVR</sequence>
<evidence type="ECO:0000313" key="1">
    <source>
        <dbReference type="EMBL" id="ONH31680.1"/>
    </source>
</evidence>
<accession>A0A1V2IF92</accession>
<dbReference type="Proteomes" id="UP000188929">
    <property type="component" value="Unassembled WGS sequence"/>
</dbReference>